<gene>
    <name evidence="12" type="ORF">BJEO58_02697</name>
</gene>
<dbReference type="InterPro" id="IPR005894">
    <property type="entry name" value="DrrA"/>
</dbReference>
<keyword evidence="7" id="KW-0472">Membrane</keyword>
<evidence type="ECO:0000256" key="9">
    <source>
        <dbReference type="ARBA" id="ARBA00049985"/>
    </source>
</evidence>
<comment type="subcellular location">
    <subcellularLocation>
        <location evidence="1">Cell membrane</location>
        <topology evidence="1">Peripheral membrane protein</topology>
        <orientation evidence="1">Cytoplasmic side</orientation>
    </subcellularLocation>
</comment>
<dbReference type="Proteomes" id="UP000234462">
    <property type="component" value="Unassembled WGS sequence"/>
</dbReference>
<dbReference type="AlphaFoldDB" id="A0A2H1L858"/>
<evidence type="ECO:0000256" key="6">
    <source>
        <dbReference type="ARBA" id="ARBA00022967"/>
    </source>
</evidence>
<dbReference type="GO" id="GO:0046677">
    <property type="term" value="P:response to antibiotic"/>
    <property type="evidence" value="ECO:0007669"/>
    <property type="project" value="UniProtKB-KW"/>
</dbReference>
<protein>
    <submittedName>
        <fullName evidence="12">ABC-2 type transport system ATP-binding protein</fullName>
    </submittedName>
</protein>
<evidence type="ECO:0000256" key="8">
    <source>
        <dbReference type="ARBA" id="ARBA00023251"/>
    </source>
</evidence>
<keyword evidence="8" id="KW-0046">Antibiotic resistance</keyword>
<keyword evidence="2" id="KW-0813">Transport</keyword>
<evidence type="ECO:0000256" key="2">
    <source>
        <dbReference type="ARBA" id="ARBA00022448"/>
    </source>
</evidence>
<dbReference type="PANTHER" id="PTHR42711:SF19">
    <property type="entry name" value="DOXORUBICIN RESISTANCE ATP-BINDING PROTEIN DRRA"/>
    <property type="match status" value="1"/>
</dbReference>
<keyword evidence="4" id="KW-0547">Nucleotide-binding</keyword>
<feature type="compositionally biased region" description="Polar residues" evidence="10">
    <location>
        <begin position="284"/>
        <end position="297"/>
    </location>
</feature>
<dbReference type="EMBL" id="FXZM01000016">
    <property type="protein sequence ID" value="SMY13088.1"/>
    <property type="molecule type" value="Genomic_DNA"/>
</dbReference>
<keyword evidence="13" id="KW-1185">Reference proteome</keyword>
<organism evidence="12 13">
    <name type="scientific">Brevibacterium jeotgali</name>
    <dbReference type="NCBI Taxonomy" id="1262550"/>
    <lineage>
        <taxon>Bacteria</taxon>
        <taxon>Bacillati</taxon>
        <taxon>Actinomycetota</taxon>
        <taxon>Actinomycetes</taxon>
        <taxon>Micrococcales</taxon>
        <taxon>Brevibacteriaceae</taxon>
        <taxon>Brevibacterium</taxon>
    </lineage>
</organism>
<dbReference type="InterPro" id="IPR027417">
    <property type="entry name" value="P-loop_NTPase"/>
</dbReference>
<evidence type="ECO:0000313" key="12">
    <source>
        <dbReference type="EMBL" id="SMY13088.1"/>
    </source>
</evidence>
<evidence type="ECO:0000256" key="1">
    <source>
        <dbReference type="ARBA" id="ARBA00004413"/>
    </source>
</evidence>
<keyword evidence="5 12" id="KW-0067">ATP-binding</keyword>
<dbReference type="GO" id="GO:0016887">
    <property type="term" value="F:ATP hydrolysis activity"/>
    <property type="evidence" value="ECO:0007669"/>
    <property type="project" value="InterPro"/>
</dbReference>
<comment type="similarity">
    <text evidence="9">Belongs to the ABC transporter superfamily. Drug exporter-1 (DrugE1) (TC 3.A.1.105) family.</text>
</comment>
<evidence type="ECO:0000256" key="10">
    <source>
        <dbReference type="SAM" id="MobiDB-lite"/>
    </source>
</evidence>
<dbReference type="Pfam" id="PF00005">
    <property type="entry name" value="ABC_tran"/>
    <property type="match status" value="1"/>
</dbReference>
<dbReference type="SMART" id="SM00382">
    <property type="entry name" value="AAA"/>
    <property type="match status" value="1"/>
</dbReference>
<dbReference type="SUPFAM" id="SSF52540">
    <property type="entry name" value="P-loop containing nucleoside triphosphate hydrolases"/>
    <property type="match status" value="1"/>
</dbReference>
<dbReference type="PANTHER" id="PTHR42711">
    <property type="entry name" value="ABC TRANSPORTER ATP-BINDING PROTEIN"/>
    <property type="match status" value="1"/>
</dbReference>
<evidence type="ECO:0000256" key="3">
    <source>
        <dbReference type="ARBA" id="ARBA00022475"/>
    </source>
</evidence>
<proteinExistence type="inferred from homology"/>
<dbReference type="InterPro" id="IPR017871">
    <property type="entry name" value="ABC_transporter-like_CS"/>
</dbReference>
<name>A0A2H1L858_9MICO</name>
<feature type="domain" description="ABC transporter" evidence="11">
    <location>
        <begin position="4"/>
        <end position="229"/>
    </location>
</feature>
<dbReference type="InterPro" id="IPR003439">
    <property type="entry name" value="ABC_transporter-like_ATP-bd"/>
</dbReference>
<evidence type="ECO:0000313" key="13">
    <source>
        <dbReference type="Proteomes" id="UP000234462"/>
    </source>
</evidence>
<dbReference type="InterPro" id="IPR050763">
    <property type="entry name" value="ABC_transporter_ATP-binding"/>
</dbReference>
<sequence>MSGLRKSFGDHEVLKGIDLSVEEGEVFALIGPNGAGKTTTVHILSTLVRPDAGRARVGGFDLLREADGVRDVISLTGQYAAVDGLLTGRENLEMMSRLGGLSRSESRRRTAQLLERFDLGQASGRRVRTYSGGMRRRLDIAISLVTRPRVLFLDEPTTGLDPCSRSAVWDFVRELADDGVTILLTTQYLEEADRLADRVAVVDDGVIAASGTSEQLKAQIGSSRLDVGFHDGEVESYPTDGSVAGVHGALTRVLSDPREAQSVDLRSPSLDDVFLALIGHASAQHTSDHTSAQQSTTRKAHTS</sequence>
<dbReference type="GO" id="GO:0005524">
    <property type="term" value="F:ATP binding"/>
    <property type="evidence" value="ECO:0007669"/>
    <property type="project" value="UniProtKB-KW"/>
</dbReference>
<keyword evidence="3" id="KW-1003">Cell membrane</keyword>
<reference evidence="13" key="1">
    <citation type="submission" date="2017-03" db="EMBL/GenBank/DDBJ databases">
        <authorList>
            <person name="Monnet C."/>
        </authorList>
    </citation>
    <scope>NUCLEOTIDE SEQUENCE [LARGE SCALE GENOMIC DNA]</scope>
    <source>
        <strain evidence="13">SJ5-8</strain>
    </source>
</reference>
<dbReference type="PROSITE" id="PS00211">
    <property type="entry name" value="ABC_TRANSPORTER_1"/>
    <property type="match status" value="1"/>
</dbReference>
<evidence type="ECO:0000256" key="5">
    <source>
        <dbReference type="ARBA" id="ARBA00022840"/>
    </source>
</evidence>
<dbReference type="GO" id="GO:1900753">
    <property type="term" value="P:doxorubicin transport"/>
    <property type="evidence" value="ECO:0007669"/>
    <property type="project" value="InterPro"/>
</dbReference>
<dbReference type="InterPro" id="IPR003593">
    <property type="entry name" value="AAA+_ATPase"/>
</dbReference>
<dbReference type="PROSITE" id="PS50893">
    <property type="entry name" value="ABC_TRANSPORTER_2"/>
    <property type="match status" value="1"/>
</dbReference>
<dbReference type="GO" id="GO:0043215">
    <property type="term" value="P:daunorubicin transport"/>
    <property type="evidence" value="ECO:0007669"/>
    <property type="project" value="InterPro"/>
</dbReference>
<accession>A0A2H1L858</accession>
<keyword evidence="6" id="KW-1278">Translocase</keyword>
<evidence type="ECO:0000256" key="7">
    <source>
        <dbReference type="ARBA" id="ARBA00023136"/>
    </source>
</evidence>
<evidence type="ECO:0000256" key="4">
    <source>
        <dbReference type="ARBA" id="ARBA00022741"/>
    </source>
</evidence>
<dbReference type="GO" id="GO:0005886">
    <property type="term" value="C:plasma membrane"/>
    <property type="evidence" value="ECO:0007669"/>
    <property type="project" value="UniProtKB-SubCell"/>
</dbReference>
<feature type="region of interest" description="Disordered" evidence="10">
    <location>
        <begin position="284"/>
        <end position="303"/>
    </location>
</feature>
<dbReference type="Gene3D" id="3.40.50.300">
    <property type="entry name" value="P-loop containing nucleotide triphosphate hydrolases"/>
    <property type="match status" value="1"/>
</dbReference>
<dbReference type="NCBIfam" id="TIGR01188">
    <property type="entry name" value="drrA"/>
    <property type="match status" value="1"/>
</dbReference>
<evidence type="ECO:0000259" key="11">
    <source>
        <dbReference type="PROSITE" id="PS50893"/>
    </source>
</evidence>